<feature type="short sequence motif" description="'HIGH' region" evidence="8">
    <location>
        <begin position="12"/>
        <end position="20"/>
    </location>
</feature>
<feature type="binding site" evidence="8">
    <location>
        <begin position="11"/>
        <end position="13"/>
    </location>
    <ligand>
        <name>ATP</name>
        <dbReference type="ChEBI" id="CHEBI:30616"/>
    </ligand>
</feature>
<dbReference type="InterPro" id="IPR024109">
    <property type="entry name" value="Trp-tRNA-ligase_bac-type"/>
</dbReference>
<organism evidence="10 11">
    <name type="scientific">Candidatus Falkowbacteria bacterium RBG_13_39_14</name>
    <dbReference type="NCBI Taxonomy" id="1797985"/>
    <lineage>
        <taxon>Bacteria</taxon>
        <taxon>Candidatus Falkowiibacteriota</taxon>
    </lineage>
</organism>
<feature type="binding site" evidence="8">
    <location>
        <begin position="147"/>
        <end position="149"/>
    </location>
    <ligand>
        <name>ATP</name>
        <dbReference type="ChEBI" id="CHEBI:30616"/>
    </ligand>
</feature>
<keyword evidence="4 8" id="KW-0067">ATP-binding</keyword>
<keyword evidence="6 8" id="KW-0030">Aminoacyl-tRNA synthetase</keyword>
<dbReference type="Proteomes" id="UP000178323">
    <property type="component" value="Unassembled WGS sequence"/>
</dbReference>
<dbReference type="SUPFAM" id="SSF52374">
    <property type="entry name" value="Nucleotidylyl transferase"/>
    <property type="match status" value="1"/>
</dbReference>
<proteinExistence type="inferred from homology"/>
<dbReference type="HAMAP" id="MF_00140_B">
    <property type="entry name" value="Trp_tRNA_synth_B"/>
    <property type="match status" value="1"/>
</dbReference>
<dbReference type="PANTHER" id="PTHR43766">
    <property type="entry name" value="TRYPTOPHAN--TRNA LIGASE, MITOCHONDRIAL"/>
    <property type="match status" value="1"/>
</dbReference>
<dbReference type="STRING" id="1797985.A2Y83_03170"/>
<evidence type="ECO:0000256" key="6">
    <source>
        <dbReference type="ARBA" id="ARBA00023146"/>
    </source>
</evidence>
<keyword evidence="8" id="KW-0963">Cytoplasm</keyword>
<comment type="subcellular location">
    <subcellularLocation>
        <location evidence="8">Cytoplasm</location>
    </subcellularLocation>
</comment>
<dbReference type="NCBIfam" id="TIGR00233">
    <property type="entry name" value="trpS"/>
    <property type="match status" value="1"/>
</dbReference>
<dbReference type="Gene3D" id="1.10.240.10">
    <property type="entry name" value="Tyrosyl-Transfer RNA Synthetase"/>
    <property type="match status" value="1"/>
</dbReference>
<dbReference type="InterPro" id="IPR050203">
    <property type="entry name" value="Trp-tRNA_synthetase"/>
</dbReference>
<gene>
    <name evidence="8" type="primary">trpS</name>
    <name evidence="10" type="ORF">A2Y83_03170</name>
</gene>
<dbReference type="GO" id="GO:0006436">
    <property type="term" value="P:tryptophanyl-tRNA aminoacylation"/>
    <property type="evidence" value="ECO:0007669"/>
    <property type="project" value="UniProtKB-UniRule"/>
</dbReference>
<dbReference type="PRINTS" id="PR01039">
    <property type="entry name" value="TRNASYNTHTRP"/>
</dbReference>
<dbReference type="Pfam" id="PF00579">
    <property type="entry name" value="tRNA-synt_1b"/>
    <property type="match status" value="1"/>
</dbReference>
<evidence type="ECO:0000256" key="4">
    <source>
        <dbReference type="ARBA" id="ARBA00022840"/>
    </source>
</evidence>
<dbReference type="GO" id="GO:0004830">
    <property type="term" value="F:tryptophan-tRNA ligase activity"/>
    <property type="evidence" value="ECO:0007669"/>
    <property type="project" value="UniProtKB-UniRule"/>
</dbReference>
<evidence type="ECO:0000256" key="9">
    <source>
        <dbReference type="RuleBase" id="RU363036"/>
    </source>
</evidence>
<feature type="binding site" evidence="8">
    <location>
        <begin position="19"/>
        <end position="20"/>
    </location>
    <ligand>
        <name>ATP</name>
        <dbReference type="ChEBI" id="CHEBI:30616"/>
    </ligand>
</feature>
<accession>A0A1F5S7P5</accession>
<feature type="binding site" evidence="8">
    <location>
        <begin position="194"/>
        <end position="198"/>
    </location>
    <ligand>
        <name>ATP</name>
        <dbReference type="ChEBI" id="CHEBI:30616"/>
    </ligand>
</feature>
<dbReference type="GO" id="GO:0005524">
    <property type="term" value="F:ATP binding"/>
    <property type="evidence" value="ECO:0007669"/>
    <property type="project" value="UniProtKB-UniRule"/>
</dbReference>
<comment type="function">
    <text evidence="8">Catalyzes the attachment of tryptophan to tRNA(Trp).</text>
</comment>
<dbReference type="PANTHER" id="PTHR43766:SF1">
    <property type="entry name" value="TRYPTOPHAN--TRNA LIGASE, MITOCHONDRIAL"/>
    <property type="match status" value="1"/>
</dbReference>
<evidence type="ECO:0000256" key="7">
    <source>
        <dbReference type="ARBA" id="ARBA00049929"/>
    </source>
</evidence>
<evidence type="ECO:0000256" key="1">
    <source>
        <dbReference type="ARBA" id="ARBA00005594"/>
    </source>
</evidence>
<protein>
    <recommendedName>
        <fullName evidence="8">Tryptophan--tRNA ligase</fullName>
        <ecNumber evidence="8">6.1.1.2</ecNumber>
    </recommendedName>
    <alternativeName>
        <fullName evidence="8">Tryptophanyl-tRNA synthetase</fullName>
        <shortName evidence="8">TrpRS</shortName>
    </alternativeName>
</protein>
<dbReference type="AlphaFoldDB" id="A0A1F5S7P5"/>
<comment type="subunit">
    <text evidence="8">Homodimer.</text>
</comment>
<reference evidence="10 11" key="1">
    <citation type="journal article" date="2016" name="Nat. Commun.">
        <title>Thousands of microbial genomes shed light on interconnected biogeochemical processes in an aquifer system.</title>
        <authorList>
            <person name="Anantharaman K."/>
            <person name="Brown C.T."/>
            <person name="Hug L.A."/>
            <person name="Sharon I."/>
            <person name="Castelle C.J."/>
            <person name="Probst A.J."/>
            <person name="Thomas B.C."/>
            <person name="Singh A."/>
            <person name="Wilkins M.J."/>
            <person name="Karaoz U."/>
            <person name="Brodie E.L."/>
            <person name="Williams K.H."/>
            <person name="Hubbard S.S."/>
            <person name="Banfield J.F."/>
        </authorList>
    </citation>
    <scope>NUCLEOTIDE SEQUENCE [LARGE SCALE GENOMIC DNA]</scope>
</reference>
<dbReference type="InterPro" id="IPR001412">
    <property type="entry name" value="aa-tRNA-synth_I_CS"/>
</dbReference>
<comment type="catalytic activity">
    <reaction evidence="7 8">
        <text>tRNA(Trp) + L-tryptophan + ATP = L-tryptophyl-tRNA(Trp) + AMP + diphosphate + H(+)</text>
        <dbReference type="Rhea" id="RHEA:24080"/>
        <dbReference type="Rhea" id="RHEA-COMP:9671"/>
        <dbReference type="Rhea" id="RHEA-COMP:9705"/>
        <dbReference type="ChEBI" id="CHEBI:15378"/>
        <dbReference type="ChEBI" id="CHEBI:30616"/>
        <dbReference type="ChEBI" id="CHEBI:33019"/>
        <dbReference type="ChEBI" id="CHEBI:57912"/>
        <dbReference type="ChEBI" id="CHEBI:78442"/>
        <dbReference type="ChEBI" id="CHEBI:78535"/>
        <dbReference type="ChEBI" id="CHEBI:456215"/>
        <dbReference type="EC" id="6.1.1.2"/>
    </reaction>
</comment>
<name>A0A1F5S7P5_9BACT</name>
<feature type="short sequence motif" description="'KMSKS' region" evidence="8">
    <location>
        <begin position="194"/>
        <end position="198"/>
    </location>
</feature>
<sequence>MNKKIVLSGTQPSGELHIGNYLGALKNWVALQDKYECFFFIADYHSLSENYNPKEKARQILDLAIDYLAAGIDPKKCAIFVQSDVPECAELAWIFNTITPVAYLERMTQYKDKALKQEQNINMALLDYPVLQAADILMYNADFVPVGNDQDQHVELTRTIARFFNNRFGETFKEPEGLHSSAPRIMSLTAPSKKMSKSDASGSYIALTDSPEEITKKIKRATTDIGEKAEGAGISGGENLLALLDYVSDNKDRIRDFVSEYKNGSLKYSELKPFLAEEIIKMLAPIQERRKKLEKDIDYVRSVLENGANKARKIAKETMEVVKKKVGVRY</sequence>
<dbReference type="GO" id="GO:0005829">
    <property type="term" value="C:cytosol"/>
    <property type="evidence" value="ECO:0007669"/>
    <property type="project" value="TreeGrafter"/>
</dbReference>
<feature type="binding site" evidence="8">
    <location>
        <position position="185"/>
    </location>
    <ligand>
        <name>ATP</name>
        <dbReference type="ChEBI" id="CHEBI:30616"/>
    </ligand>
</feature>
<dbReference type="EMBL" id="MFFS01000016">
    <property type="protein sequence ID" value="OGF22699.1"/>
    <property type="molecule type" value="Genomic_DNA"/>
</dbReference>
<dbReference type="FunFam" id="1.10.240.10:FF:000005">
    <property type="entry name" value="Tryptophan--tRNA ligase"/>
    <property type="match status" value="1"/>
</dbReference>
<keyword evidence="5 8" id="KW-0648">Protein biosynthesis</keyword>
<dbReference type="InterPro" id="IPR002305">
    <property type="entry name" value="aa-tRNA-synth_Ic"/>
</dbReference>
<keyword evidence="3 8" id="KW-0547">Nucleotide-binding</keyword>
<evidence type="ECO:0000256" key="2">
    <source>
        <dbReference type="ARBA" id="ARBA00022598"/>
    </source>
</evidence>
<dbReference type="PROSITE" id="PS00178">
    <property type="entry name" value="AA_TRNA_LIGASE_I"/>
    <property type="match status" value="1"/>
</dbReference>
<comment type="similarity">
    <text evidence="1 8 9">Belongs to the class-I aminoacyl-tRNA synthetase family.</text>
</comment>
<evidence type="ECO:0000256" key="8">
    <source>
        <dbReference type="HAMAP-Rule" id="MF_00140"/>
    </source>
</evidence>
<dbReference type="EC" id="6.1.1.2" evidence="8"/>
<evidence type="ECO:0000256" key="5">
    <source>
        <dbReference type="ARBA" id="ARBA00022917"/>
    </source>
</evidence>
<comment type="caution">
    <text evidence="10">The sequence shown here is derived from an EMBL/GenBank/DDBJ whole genome shotgun (WGS) entry which is preliminary data.</text>
</comment>
<dbReference type="InterPro" id="IPR002306">
    <property type="entry name" value="Trp-tRNA-ligase"/>
</dbReference>
<evidence type="ECO:0000256" key="3">
    <source>
        <dbReference type="ARBA" id="ARBA00022741"/>
    </source>
</evidence>
<evidence type="ECO:0000313" key="11">
    <source>
        <dbReference type="Proteomes" id="UP000178323"/>
    </source>
</evidence>
<feature type="binding site" evidence="8">
    <location>
        <position position="135"/>
    </location>
    <ligand>
        <name>L-tryptophan</name>
        <dbReference type="ChEBI" id="CHEBI:57912"/>
    </ligand>
</feature>
<dbReference type="Gene3D" id="3.40.50.620">
    <property type="entry name" value="HUPs"/>
    <property type="match status" value="1"/>
</dbReference>
<keyword evidence="2 8" id="KW-0436">Ligase</keyword>
<evidence type="ECO:0000313" key="10">
    <source>
        <dbReference type="EMBL" id="OGF22699.1"/>
    </source>
</evidence>
<dbReference type="CDD" id="cd00806">
    <property type="entry name" value="TrpRS_core"/>
    <property type="match status" value="1"/>
</dbReference>
<dbReference type="InterPro" id="IPR014729">
    <property type="entry name" value="Rossmann-like_a/b/a_fold"/>
</dbReference>